<comment type="similarity">
    <text evidence="7">Belongs to the binding-protein-dependent transport system permease family.</text>
</comment>
<keyword evidence="6 7" id="KW-0472">Membrane</keyword>
<keyword evidence="5 7" id="KW-1133">Transmembrane helix</keyword>
<dbReference type="PROSITE" id="PS50928">
    <property type="entry name" value="ABC_TM1"/>
    <property type="match status" value="1"/>
</dbReference>
<keyword evidence="2 7" id="KW-0813">Transport</keyword>
<dbReference type="Pfam" id="PF00528">
    <property type="entry name" value="BPD_transp_1"/>
    <property type="match status" value="1"/>
</dbReference>
<protein>
    <submittedName>
        <fullName evidence="9">ABC-type sugar transport system, permease component</fullName>
    </submittedName>
</protein>
<dbReference type="SUPFAM" id="SSF161098">
    <property type="entry name" value="MetI-like"/>
    <property type="match status" value="1"/>
</dbReference>
<proteinExistence type="inferred from homology"/>
<dbReference type="InterPro" id="IPR035906">
    <property type="entry name" value="MetI-like_sf"/>
</dbReference>
<reference evidence="10" key="3">
    <citation type="submission" date="2015-02" db="EMBL/GenBank/DDBJ databases">
        <title>Genome analysis of three genomes within the thermophilic hydrogenogenic bacterial species Caldanaerobacter subterraneus.</title>
        <authorList>
            <person name="Sant'Anna F.H."/>
            <person name="Lebedinsky A."/>
            <person name="Sokolova T."/>
            <person name="Robb F.T."/>
            <person name="Gonzalez J.M."/>
        </authorList>
    </citation>
    <scope>NUCLEOTIDE SEQUENCE [LARGE SCALE GENOMIC DNA]</scope>
    <source>
        <strain evidence="10">DSM 12653</strain>
    </source>
</reference>
<keyword evidence="9" id="KW-0762">Sugar transport</keyword>
<dbReference type="EMBL" id="ABXP02000050">
    <property type="protein sequence ID" value="KKC30103.1"/>
    <property type="molecule type" value="Genomic_DNA"/>
</dbReference>
<keyword evidence="4 7" id="KW-0812">Transmembrane</keyword>
<dbReference type="GO" id="GO:0005886">
    <property type="term" value="C:plasma membrane"/>
    <property type="evidence" value="ECO:0007669"/>
    <property type="project" value="UniProtKB-SubCell"/>
</dbReference>
<comment type="subcellular location">
    <subcellularLocation>
        <location evidence="1 7">Cell membrane</location>
        <topology evidence="1 7">Multi-pass membrane protein</topology>
    </subcellularLocation>
</comment>
<organism evidence="9 10">
    <name type="scientific">Caldanaerobacter subterraneus subsp. pacificus DSM 12653</name>
    <dbReference type="NCBI Taxonomy" id="391606"/>
    <lineage>
        <taxon>Bacteria</taxon>
        <taxon>Bacillati</taxon>
        <taxon>Bacillota</taxon>
        <taxon>Clostridia</taxon>
        <taxon>Thermoanaerobacterales</taxon>
        <taxon>Thermoanaerobacteraceae</taxon>
        <taxon>Caldanaerobacter</taxon>
    </lineage>
</organism>
<feature type="transmembrane region" description="Helical" evidence="7">
    <location>
        <begin position="257"/>
        <end position="276"/>
    </location>
</feature>
<dbReference type="PANTHER" id="PTHR43005:SF1">
    <property type="entry name" value="SPERMIDINE_PUTRESCINE TRANSPORT SYSTEM PERMEASE PROTEIN"/>
    <property type="match status" value="1"/>
</dbReference>
<feature type="transmembrane region" description="Helical" evidence="7">
    <location>
        <begin position="12"/>
        <end position="33"/>
    </location>
</feature>
<dbReference type="InterPro" id="IPR000515">
    <property type="entry name" value="MetI-like"/>
</dbReference>
<feature type="transmembrane region" description="Helical" evidence="7">
    <location>
        <begin position="70"/>
        <end position="91"/>
    </location>
</feature>
<reference evidence="9 10" key="1">
    <citation type="submission" date="2008-07" db="EMBL/GenBank/DDBJ databases">
        <authorList>
            <person name="Gonzalez J."/>
            <person name="Sokolova T."/>
            <person name="Ferriera S."/>
            <person name="Johnson J."/>
            <person name="Kravitz S."/>
            <person name="Beeson K."/>
            <person name="Sutton G."/>
            <person name="Rogers Y.-H."/>
            <person name="Friedman R."/>
            <person name="Frazier M."/>
            <person name="Venter J.C."/>
        </authorList>
    </citation>
    <scope>NUCLEOTIDE SEQUENCE [LARGE SCALE GENOMIC DNA]</scope>
    <source>
        <strain evidence="9 10">DSM 12653</strain>
    </source>
</reference>
<evidence type="ECO:0000256" key="2">
    <source>
        <dbReference type="ARBA" id="ARBA00022448"/>
    </source>
</evidence>
<evidence type="ECO:0000256" key="1">
    <source>
        <dbReference type="ARBA" id="ARBA00004651"/>
    </source>
</evidence>
<evidence type="ECO:0000259" key="8">
    <source>
        <dbReference type="PROSITE" id="PS50928"/>
    </source>
</evidence>
<evidence type="ECO:0000256" key="6">
    <source>
        <dbReference type="ARBA" id="ARBA00023136"/>
    </source>
</evidence>
<dbReference type="CDD" id="cd06261">
    <property type="entry name" value="TM_PBP2"/>
    <property type="match status" value="1"/>
</dbReference>
<evidence type="ECO:0000313" key="10">
    <source>
        <dbReference type="Proteomes" id="UP000010146"/>
    </source>
</evidence>
<dbReference type="PANTHER" id="PTHR43005">
    <property type="entry name" value="BLR7065 PROTEIN"/>
    <property type="match status" value="1"/>
</dbReference>
<feature type="domain" description="ABC transmembrane type-1" evidence="8">
    <location>
        <begin position="66"/>
        <end position="277"/>
    </location>
</feature>
<comment type="caution">
    <text evidence="9">The sequence shown here is derived from an EMBL/GenBank/DDBJ whole genome shotgun (WGS) entry which is preliminary data.</text>
</comment>
<dbReference type="RefSeq" id="WP_043883932.1">
    <property type="nucleotide sequence ID" value="NZ_ABXP02000050.1"/>
</dbReference>
<dbReference type="Gene3D" id="1.10.3720.10">
    <property type="entry name" value="MetI-like"/>
    <property type="match status" value="1"/>
</dbReference>
<dbReference type="Proteomes" id="UP000010146">
    <property type="component" value="Unassembled WGS sequence"/>
</dbReference>
<evidence type="ECO:0000256" key="5">
    <source>
        <dbReference type="ARBA" id="ARBA00022989"/>
    </source>
</evidence>
<accession>A0A0F5PNA2</accession>
<dbReference type="AlphaFoldDB" id="A0A0F5PNA2"/>
<gene>
    <name evidence="9" type="ORF">CDSM653_00842</name>
</gene>
<evidence type="ECO:0000313" key="9">
    <source>
        <dbReference type="EMBL" id="KKC30103.1"/>
    </source>
</evidence>
<name>A0A0F5PNA2_9THEO</name>
<feature type="transmembrane region" description="Helical" evidence="7">
    <location>
        <begin position="103"/>
        <end position="124"/>
    </location>
</feature>
<keyword evidence="3" id="KW-1003">Cell membrane</keyword>
<sequence>MTVTGFIKKYKLEIAMVLPLILYILGFTILPIIETITLSFQDQYTKAFTLANYKEIIGKTEFKQAFFNTVALTFISLTLEMTAGLVIALILRRNFRGKGLLRSLMLVPMGVPTLVSGVAMTYIFGLNGYFNALLEKLHIIELPVDWASGGFKTLLMVSVADMWKVTPLVILLLSAGLESIPDEVYEASNIDGATAWQTFRYVTLPLLKPSITMALILRAIDAFRIFELVLVLAGRTTPVISTFAYDEYNNYANAHTSAAASTILLLIIVVFILSYLKIAGTKEEQR</sequence>
<evidence type="ECO:0000256" key="4">
    <source>
        <dbReference type="ARBA" id="ARBA00022692"/>
    </source>
</evidence>
<evidence type="ECO:0000256" key="7">
    <source>
        <dbReference type="RuleBase" id="RU363032"/>
    </source>
</evidence>
<reference evidence="9 10" key="2">
    <citation type="journal article" date="2015" name="BMC Genomics">
        <title>Analysis of three genomes within the thermophilic bacterial species Caldanaerobacter subterraneus with a focus on carbon monoxide dehydrogenase evolution and hydrolase diversity.</title>
        <authorList>
            <person name="Sant'Anna F.H."/>
            <person name="Lebedinsky A.V."/>
            <person name="Sokolova T.G."/>
            <person name="Robb F.T."/>
            <person name="Gonzalez J.M."/>
        </authorList>
    </citation>
    <scope>NUCLEOTIDE SEQUENCE [LARGE SCALE GENOMIC DNA]</scope>
    <source>
        <strain evidence="9 10">DSM 12653</strain>
    </source>
</reference>
<evidence type="ECO:0000256" key="3">
    <source>
        <dbReference type="ARBA" id="ARBA00022475"/>
    </source>
</evidence>
<dbReference type="GO" id="GO:0055085">
    <property type="term" value="P:transmembrane transport"/>
    <property type="evidence" value="ECO:0007669"/>
    <property type="project" value="InterPro"/>
</dbReference>